<protein>
    <submittedName>
        <fullName evidence="1">Uncharacterized protein</fullName>
    </submittedName>
</protein>
<gene>
    <name evidence="1" type="ORF">CSIM01_02564</name>
</gene>
<proteinExistence type="predicted"/>
<organism evidence="1 2">
    <name type="scientific">Colletotrichum simmondsii</name>
    <dbReference type="NCBI Taxonomy" id="703756"/>
    <lineage>
        <taxon>Eukaryota</taxon>
        <taxon>Fungi</taxon>
        <taxon>Dikarya</taxon>
        <taxon>Ascomycota</taxon>
        <taxon>Pezizomycotina</taxon>
        <taxon>Sordariomycetes</taxon>
        <taxon>Hypocreomycetidae</taxon>
        <taxon>Glomerellales</taxon>
        <taxon>Glomerellaceae</taxon>
        <taxon>Colletotrichum</taxon>
        <taxon>Colletotrichum acutatum species complex</taxon>
    </lineage>
</organism>
<dbReference type="Proteomes" id="UP000070328">
    <property type="component" value="Unassembled WGS sequence"/>
</dbReference>
<name>A0A135RUC1_9PEZI</name>
<dbReference type="AlphaFoldDB" id="A0A135RUC1"/>
<comment type="caution">
    <text evidence="1">The sequence shown here is derived from an EMBL/GenBank/DDBJ whole genome shotgun (WGS) entry which is preliminary data.</text>
</comment>
<reference evidence="1 2" key="1">
    <citation type="submission" date="2014-02" db="EMBL/GenBank/DDBJ databases">
        <title>The genome sequence of Colletotrichum simmondsii CBS122122.</title>
        <authorList>
            <person name="Baroncelli R."/>
            <person name="Thon M.R."/>
        </authorList>
    </citation>
    <scope>NUCLEOTIDE SEQUENCE [LARGE SCALE GENOMIC DNA]</scope>
    <source>
        <strain evidence="1 2">CBS122122</strain>
    </source>
</reference>
<sequence>MSADSAAAAPSVQGLGIPGGLHGRFSFLIQSQSQSECLFSVAPKRAFDCNPLYLEIESEYSITKSPGSNAGPLVAPRPGLCSPQNLRLPLFRYRMGLSSAEIAKRESLDRDSRRQGP</sequence>
<evidence type="ECO:0000313" key="2">
    <source>
        <dbReference type="Proteomes" id="UP000070328"/>
    </source>
</evidence>
<dbReference type="EMBL" id="JFBX01000828">
    <property type="protein sequence ID" value="KXH27280.1"/>
    <property type="molecule type" value="Genomic_DNA"/>
</dbReference>
<accession>A0A135RUC1</accession>
<evidence type="ECO:0000313" key="1">
    <source>
        <dbReference type="EMBL" id="KXH27280.1"/>
    </source>
</evidence>
<keyword evidence="2" id="KW-1185">Reference proteome</keyword>